<reference evidence="1" key="1">
    <citation type="submission" date="2023-08" db="EMBL/GenBank/DDBJ databases">
        <title>Chromosome-level Genome Assembly of mud carp (Cirrhinus molitorella).</title>
        <authorList>
            <person name="Liu H."/>
        </authorList>
    </citation>
    <scope>NUCLEOTIDE SEQUENCE</scope>
    <source>
        <strain evidence="1">Prfri</strain>
        <tissue evidence="1">Muscle</tissue>
    </source>
</reference>
<evidence type="ECO:0000313" key="2">
    <source>
        <dbReference type="Proteomes" id="UP001187343"/>
    </source>
</evidence>
<accession>A0AA88P062</accession>
<sequence length="81" mass="8819">MRCARPVRGKDGVSSSAPTTRAKNKWTGNFHHRESAFRCGSDSVLRWRSLTDPPHSWQCLAAVTGCGMTQSILSVLGETTA</sequence>
<organism evidence="1 2">
    <name type="scientific">Cirrhinus molitorella</name>
    <name type="common">mud carp</name>
    <dbReference type="NCBI Taxonomy" id="172907"/>
    <lineage>
        <taxon>Eukaryota</taxon>
        <taxon>Metazoa</taxon>
        <taxon>Chordata</taxon>
        <taxon>Craniata</taxon>
        <taxon>Vertebrata</taxon>
        <taxon>Euteleostomi</taxon>
        <taxon>Actinopterygii</taxon>
        <taxon>Neopterygii</taxon>
        <taxon>Teleostei</taxon>
        <taxon>Ostariophysi</taxon>
        <taxon>Cypriniformes</taxon>
        <taxon>Cyprinidae</taxon>
        <taxon>Labeoninae</taxon>
        <taxon>Labeonini</taxon>
        <taxon>Cirrhinus</taxon>
    </lineage>
</organism>
<dbReference type="Proteomes" id="UP001187343">
    <property type="component" value="Unassembled WGS sequence"/>
</dbReference>
<gene>
    <name evidence="1" type="ORF">Q8A67_024447</name>
</gene>
<comment type="caution">
    <text evidence="1">The sequence shown here is derived from an EMBL/GenBank/DDBJ whole genome shotgun (WGS) entry which is preliminary data.</text>
</comment>
<dbReference type="EMBL" id="JAUYZG010000024">
    <property type="protein sequence ID" value="KAK2870055.1"/>
    <property type="molecule type" value="Genomic_DNA"/>
</dbReference>
<proteinExistence type="predicted"/>
<keyword evidence="2" id="KW-1185">Reference proteome</keyword>
<name>A0AA88P062_9TELE</name>
<dbReference type="AlphaFoldDB" id="A0AA88P062"/>
<protein>
    <submittedName>
        <fullName evidence="1">Uncharacterized protein</fullName>
    </submittedName>
</protein>
<evidence type="ECO:0000313" key="1">
    <source>
        <dbReference type="EMBL" id="KAK2870055.1"/>
    </source>
</evidence>